<gene>
    <name evidence="1" type="ORF">BBBOND_0000600</name>
</gene>
<protein>
    <submittedName>
        <fullName evidence="1">Uncharacterized protein</fullName>
    </submittedName>
</protein>
<organism evidence="1">
    <name type="scientific">Babesia bigemina</name>
    <dbReference type="NCBI Taxonomy" id="5866"/>
    <lineage>
        <taxon>Eukaryota</taxon>
        <taxon>Sar</taxon>
        <taxon>Alveolata</taxon>
        <taxon>Apicomplexa</taxon>
        <taxon>Aconoidasida</taxon>
        <taxon>Piroplasmida</taxon>
        <taxon>Babesiidae</taxon>
        <taxon>Babesia</taxon>
    </lineage>
</organism>
<dbReference type="VEuPathDB" id="PiroplasmaDB:BBBOND_0000600"/>
<dbReference type="EMBL" id="LK054868">
    <property type="protein sequence ID" value="CDR71410.1"/>
    <property type="molecule type" value="Genomic_DNA"/>
</dbReference>
<dbReference type="GeneID" id="24561637"/>
<dbReference type="RefSeq" id="XP_012770360.1">
    <property type="nucleotide sequence ID" value="XM_012914906.1"/>
</dbReference>
<reference evidence="1" key="2">
    <citation type="submission" date="2014-06" db="EMBL/GenBank/DDBJ databases">
        <authorList>
            <person name="Aslett M."/>
            <person name="De Silva Nishadi"/>
        </authorList>
    </citation>
    <scope>NUCLEOTIDE SEQUENCE</scope>
    <source>
        <strain evidence="1">Bond</strain>
    </source>
</reference>
<proteinExistence type="predicted"/>
<dbReference type="AlphaFoldDB" id="A0A061BPH4"/>
<reference evidence="1" key="1">
    <citation type="journal article" date="2014" name="Nucleic Acids Res.">
        <title>The evolutionary dynamics of variant antigen genes in Babesia reveal a history of genomic innovation underlying host-parasite interaction.</title>
        <authorList>
            <person name="Jackson A.P."/>
            <person name="Otto T.D."/>
            <person name="Darby A."/>
            <person name="Ramaprasad A."/>
            <person name="Xia D."/>
            <person name="Echaide I.E."/>
            <person name="Farber M."/>
            <person name="Gahlot S."/>
            <person name="Gamble J."/>
            <person name="Gupta D."/>
            <person name="Gupta Y."/>
            <person name="Jackson L."/>
            <person name="Malandrin L."/>
            <person name="Malas T.B."/>
            <person name="Moussa E."/>
            <person name="Nair M."/>
            <person name="Reid AJ."/>
            <person name="Sanders M."/>
            <person name="Sharma J."/>
            <person name="Tracey A."/>
            <person name="Quail M.A."/>
            <person name="Weir W."/>
            <person name="Wastling J.M."/>
            <person name="Hall N."/>
            <person name="Willadsen P."/>
            <person name="Lingelbach K."/>
            <person name="Shiels B."/>
            <person name="Tait A."/>
            <person name="Berriman M."/>
            <person name="Allred D.R."/>
            <person name="Pain A."/>
        </authorList>
    </citation>
    <scope>NUCLEOTIDE SEQUENCE</scope>
    <source>
        <strain evidence="1">Bond</strain>
    </source>
</reference>
<sequence>MSSILNRAFKFRFFGIKGVSSLLNSLLNQLFQSLRQLGKTLVTVTIPMPHLDQPVDGLSQEGSEG</sequence>
<evidence type="ECO:0000313" key="1">
    <source>
        <dbReference type="EMBL" id="CDR71410.1"/>
    </source>
</evidence>
<accession>A0A061BPH4</accession>
<dbReference type="KEGG" id="bbig:BBBOND_0000600"/>
<name>A0A061BPH4_BABBI</name>